<dbReference type="EMBL" id="CP104558">
    <property type="protein sequence ID" value="UXH43290.1"/>
    <property type="molecule type" value="Genomic_DNA"/>
</dbReference>
<accession>A0ACD4C3R4</accession>
<dbReference type="Proteomes" id="UP001064027">
    <property type="component" value="Chromosome"/>
</dbReference>
<proteinExistence type="predicted"/>
<evidence type="ECO:0000313" key="1">
    <source>
        <dbReference type="EMBL" id="UXH43290.1"/>
    </source>
</evidence>
<sequence>MKSIIDMVIVIPAYNPDEKLKMLVDDIMAAHFSRVIVVNDGSKEECAGIFRELEGIDECVVLHHSVNQGKGQALKTAFAYFKDHYHDSLGLITIDSDGQHTVEDMKKVAAKLEGHPNSLVLGSRNFSEENIPLRSRFGNNLTKVVVKFASGINVSDTQTGLRGIPAVYVDDLLEVKGDRYEYEMNMLLECKKKNIKIEEVNIKTIYIEENKSSHFNPIKDSIKIYSVFLKFIVSSFASFGVDILLFTFFALMLKDTIPESFIIVSTVLARVLSSFINFMINRNVVFQSNSSHTMIKYYALSIVQMGISALAVQYIYSAVSSGEVFIKIIVDSLLFLVSFVIQREWVFKNEVDRSELLNHE</sequence>
<reference evidence="1" key="1">
    <citation type="submission" date="2022-09" db="EMBL/GenBank/DDBJ databases">
        <title>Complete genome sequence of Rossellomorea vietnamensis strain RL-WG62, a newly isolated PGPR with the potential for plant salinity stress alleviation.</title>
        <authorList>
            <person name="Ren L."/>
            <person name="Wang G."/>
            <person name="Hu H."/>
        </authorList>
    </citation>
    <scope>NUCLEOTIDE SEQUENCE</scope>
    <source>
        <strain evidence="1">RL-WG62</strain>
    </source>
</reference>
<protein>
    <submittedName>
        <fullName evidence="1">Bifunctional glycosyltransferase family 2/GtrA family protein</fullName>
    </submittedName>
</protein>
<name>A0ACD4C3R4_9BACI</name>
<keyword evidence="2" id="KW-1185">Reference proteome</keyword>
<organism evidence="1 2">
    <name type="scientific">Rossellomorea vietnamensis</name>
    <dbReference type="NCBI Taxonomy" id="218284"/>
    <lineage>
        <taxon>Bacteria</taxon>
        <taxon>Bacillati</taxon>
        <taxon>Bacillota</taxon>
        <taxon>Bacilli</taxon>
        <taxon>Bacillales</taxon>
        <taxon>Bacillaceae</taxon>
        <taxon>Rossellomorea</taxon>
    </lineage>
</organism>
<gene>
    <name evidence="1" type="ORF">N5C46_16550</name>
</gene>
<evidence type="ECO:0000313" key="2">
    <source>
        <dbReference type="Proteomes" id="UP001064027"/>
    </source>
</evidence>